<evidence type="ECO:0000313" key="1">
    <source>
        <dbReference type="EMBL" id="CAF0910518.1"/>
    </source>
</evidence>
<keyword evidence="3" id="KW-1185">Reference proteome</keyword>
<evidence type="ECO:0000313" key="3">
    <source>
        <dbReference type="Proteomes" id="UP000663828"/>
    </source>
</evidence>
<dbReference type="Proteomes" id="UP000663828">
    <property type="component" value="Unassembled WGS sequence"/>
</dbReference>
<gene>
    <name evidence="2" type="ORF">EDS130_LOCUS37271</name>
    <name evidence="1" type="ORF">XAT740_LOCUS8510</name>
</gene>
<name>A0A814ADZ3_ADIRI</name>
<dbReference type="AlphaFoldDB" id="A0A814ADZ3"/>
<comment type="caution">
    <text evidence="1">The sequence shown here is derived from an EMBL/GenBank/DDBJ whole genome shotgun (WGS) entry which is preliminary data.</text>
</comment>
<evidence type="ECO:0000313" key="2">
    <source>
        <dbReference type="EMBL" id="CAF1418409.1"/>
    </source>
</evidence>
<protein>
    <submittedName>
        <fullName evidence="1">Uncharacterized protein</fullName>
    </submittedName>
</protein>
<sequence length="167" mass="19069">MNSAIEQLKLKSSNTFQSQVKLINQMIINNELRSALLTNAYFQINFDNLEQYVHIYTQITNTACSCLIADCDHIRLGFYDKFGTLYAYNPADDIWIIPGMLSGCLPVSSLLSSTLKCFYGQDCVDQIISYFSTKTKFYAMKADKKSAYKIDSNVQTMIENSMIEHFL</sequence>
<organism evidence="1 3">
    <name type="scientific">Adineta ricciae</name>
    <name type="common">Rotifer</name>
    <dbReference type="NCBI Taxonomy" id="249248"/>
    <lineage>
        <taxon>Eukaryota</taxon>
        <taxon>Metazoa</taxon>
        <taxon>Spiralia</taxon>
        <taxon>Gnathifera</taxon>
        <taxon>Rotifera</taxon>
        <taxon>Eurotatoria</taxon>
        <taxon>Bdelloidea</taxon>
        <taxon>Adinetida</taxon>
        <taxon>Adinetidae</taxon>
        <taxon>Adineta</taxon>
    </lineage>
</organism>
<proteinExistence type="predicted"/>
<dbReference type="EMBL" id="CAJNOR010000424">
    <property type="protein sequence ID" value="CAF0910518.1"/>
    <property type="molecule type" value="Genomic_DNA"/>
</dbReference>
<dbReference type="EMBL" id="CAJNOJ010000364">
    <property type="protein sequence ID" value="CAF1418409.1"/>
    <property type="molecule type" value="Genomic_DNA"/>
</dbReference>
<dbReference type="Proteomes" id="UP000663852">
    <property type="component" value="Unassembled WGS sequence"/>
</dbReference>
<reference evidence="1" key="1">
    <citation type="submission" date="2021-02" db="EMBL/GenBank/DDBJ databases">
        <authorList>
            <person name="Nowell W R."/>
        </authorList>
    </citation>
    <scope>NUCLEOTIDE SEQUENCE</scope>
</reference>
<accession>A0A814ADZ3</accession>